<name>A0ABR9QY83_9FIRM</name>
<gene>
    <name evidence="2" type="ORF">INF20_05900</name>
</gene>
<feature type="domain" description="Baseplate structural protein Gp10 C-terminal" evidence="1">
    <location>
        <begin position="234"/>
        <end position="367"/>
    </location>
</feature>
<organism evidence="2 3">
    <name type="scientific">Gallibacter intestinalis</name>
    <dbReference type="NCBI Taxonomy" id="2779356"/>
    <lineage>
        <taxon>Bacteria</taxon>
        <taxon>Bacillati</taxon>
        <taxon>Bacillota</taxon>
        <taxon>Clostridia</taxon>
        <taxon>Eubacteriales</taxon>
        <taxon>Eubacteriaceae</taxon>
        <taxon>Gallibacter</taxon>
    </lineage>
</organism>
<protein>
    <recommendedName>
        <fullName evidence="1">Baseplate structural protein Gp10 C-terminal domain-containing protein</fullName>
    </recommendedName>
</protein>
<dbReference type="EMBL" id="JADCKA010000009">
    <property type="protein sequence ID" value="MBE5035806.1"/>
    <property type="molecule type" value="Genomic_DNA"/>
</dbReference>
<dbReference type="Pfam" id="PF21939">
    <property type="entry name" value="Gp10_C"/>
    <property type="match status" value="1"/>
</dbReference>
<evidence type="ECO:0000313" key="3">
    <source>
        <dbReference type="Proteomes" id="UP001516588"/>
    </source>
</evidence>
<dbReference type="Proteomes" id="UP001516588">
    <property type="component" value="Unassembled WGS sequence"/>
</dbReference>
<dbReference type="RefSeq" id="WP_226385454.1">
    <property type="nucleotide sequence ID" value="NZ_JADCKA010000009.1"/>
</dbReference>
<dbReference type="SUPFAM" id="SSF88874">
    <property type="entry name" value="Receptor-binding domain of short tail fibre protein gp12"/>
    <property type="match status" value="1"/>
</dbReference>
<sequence>MFAESGKQFGQIQISKGTDILVSFLLDFRIEKNIISETAVESKDEYGILDGLINDARDAVTSANNAASSANNAANSANKAASSANAAATAANNAAEELQEKVNAGDFTASVTVGTVTTGNPGTQASVVNSGTDKDAVLDFTIPRGDTGSVENISSQPVTFAEASNNNKIASGESLSILFGKTSRLFTRVGTAETNITDIQSDISISEETIAAFKALGWTPPSGGAVIESLLNLIFDRAHPVGSYYWSSDSTNPSKLFGGTWEQVTDKFILAAGDTYKAGTTGGEATHVLTADEMPRHDGHLQKNSGSMSGGNTNMYLPTTSLNNYISGRGWNNDGGGEMYPVGVSRGNNEPHNNMPPYEVAYCWKRTA</sequence>
<comment type="caution">
    <text evidence="2">The sequence shown here is derived from an EMBL/GenBank/DDBJ whole genome shotgun (WGS) entry which is preliminary data.</text>
</comment>
<keyword evidence="3" id="KW-1185">Reference proteome</keyword>
<evidence type="ECO:0000259" key="1">
    <source>
        <dbReference type="Pfam" id="PF21939"/>
    </source>
</evidence>
<accession>A0ABR9QY83</accession>
<proteinExistence type="predicted"/>
<reference evidence="2 3" key="1">
    <citation type="submission" date="2020-10" db="EMBL/GenBank/DDBJ databases">
        <title>ChiBAC.</title>
        <authorList>
            <person name="Zenner C."/>
            <person name="Hitch T.C.A."/>
            <person name="Clavel T."/>
        </authorList>
    </citation>
    <scope>NUCLEOTIDE SEQUENCE [LARGE SCALE GENOMIC DNA]</scope>
    <source>
        <strain evidence="2 3">DSM 108706</strain>
    </source>
</reference>
<evidence type="ECO:0000313" key="2">
    <source>
        <dbReference type="EMBL" id="MBE5035806.1"/>
    </source>
</evidence>
<dbReference type="InterPro" id="IPR053827">
    <property type="entry name" value="Gp10_C"/>
</dbReference>